<dbReference type="PANTHER" id="PTHR41878:SF1">
    <property type="entry name" value="TNPR PROTEIN"/>
    <property type="match status" value="1"/>
</dbReference>
<dbReference type="Gene3D" id="3.10.290.30">
    <property type="entry name" value="MM3350-like"/>
    <property type="match status" value="1"/>
</dbReference>
<proteinExistence type="predicted"/>
<evidence type="ECO:0000313" key="3">
    <source>
        <dbReference type="Proteomes" id="UP001642900"/>
    </source>
</evidence>
<dbReference type="InterPro" id="IPR024047">
    <property type="entry name" value="MM3350-like_sf"/>
</dbReference>
<gene>
    <name evidence="2" type="ORF">G6N73_27205</name>
</gene>
<organism evidence="2 3">
    <name type="scientific">Allomesorhizobium camelthorni</name>
    <dbReference type="NCBI Taxonomy" id="475069"/>
    <lineage>
        <taxon>Bacteria</taxon>
        <taxon>Pseudomonadati</taxon>
        <taxon>Pseudomonadota</taxon>
        <taxon>Alphaproteobacteria</taxon>
        <taxon>Hyphomicrobiales</taxon>
        <taxon>Phyllobacteriaceae</taxon>
        <taxon>Allomesorhizobium</taxon>
    </lineage>
</organism>
<protein>
    <submittedName>
        <fullName evidence="2">Plasmid pRiA4b ORF-3 family protein</fullName>
    </submittedName>
</protein>
<dbReference type="PANTHER" id="PTHR41878">
    <property type="entry name" value="LEXA REPRESSOR-RELATED"/>
    <property type="match status" value="1"/>
</dbReference>
<sequence length="194" mass="21865">MPKMYEIRIELLDLEPVVWRTVLVPDDMPLVGLAAVVQGAVGWQASHMFGFEIDGKRYDIKLDDDDLDDQESLAMEGVIVRDVLRPGVDALFQYDFGDDWWHRLDVLAHREIAKGDKPPRCLEGARAGPPEDCGGPYGYLDMLDIAGDPEHPDHADIREWLGDFDPEKFDVRKANREISKIVKVYAGMMGSKPA</sequence>
<dbReference type="RefSeq" id="WP_165033098.1">
    <property type="nucleotide sequence ID" value="NZ_JAAKZF010000064.1"/>
</dbReference>
<comment type="caution">
    <text evidence="2">The sequence shown here is derived from an EMBL/GenBank/DDBJ whole genome shotgun (WGS) entry which is preliminary data.</text>
</comment>
<dbReference type="Proteomes" id="UP001642900">
    <property type="component" value="Unassembled WGS sequence"/>
</dbReference>
<keyword evidence="3" id="KW-1185">Reference proteome</keyword>
<dbReference type="Pfam" id="PF07929">
    <property type="entry name" value="PRiA4_ORF3"/>
    <property type="match status" value="1"/>
</dbReference>
<accession>A0A6G4WJH3</accession>
<evidence type="ECO:0000313" key="2">
    <source>
        <dbReference type="EMBL" id="NGO54764.1"/>
    </source>
</evidence>
<name>A0A6G4WJH3_9HYPH</name>
<dbReference type="SUPFAM" id="SSF159941">
    <property type="entry name" value="MM3350-like"/>
    <property type="match status" value="1"/>
</dbReference>
<feature type="domain" description="Plasmid pRiA4b Orf3-like" evidence="1">
    <location>
        <begin position="4"/>
        <end position="172"/>
    </location>
</feature>
<dbReference type="InterPro" id="IPR012912">
    <property type="entry name" value="Plasmid_pRiA4b_Orf3-like"/>
</dbReference>
<dbReference type="EMBL" id="JAAKZF010000064">
    <property type="protein sequence ID" value="NGO54764.1"/>
    <property type="molecule type" value="Genomic_DNA"/>
</dbReference>
<dbReference type="AlphaFoldDB" id="A0A6G4WJH3"/>
<reference evidence="2 3" key="1">
    <citation type="submission" date="2020-02" db="EMBL/GenBank/DDBJ databases">
        <title>Genome sequence of strain CCNWXJ40-4.</title>
        <authorList>
            <person name="Gao J."/>
            <person name="Sun J."/>
        </authorList>
    </citation>
    <scope>NUCLEOTIDE SEQUENCE [LARGE SCALE GENOMIC DNA]</scope>
    <source>
        <strain evidence="2 3">CCNWXJ 40-4</strain>
    </source>
</reference>
<evidence type="ECO:0000259" key="1">
    <source>
        <dbReference type="Pfam" id="PF07929"/>
    </source>
</evidence>